<feature type="region of interest" description="Disordered" evidence="1">
    <location>
        <begin position="40"/>
        <end position="60"/>
    </location>
</feature>
<evidence type="ECO:0008006" key="4">
    <source>
        <dbReference type="Google" id="ProtNLM"/>
    </source>
</evidence>
<accession>K7A3D1</accession>
<dbReference type="EMBL" id="BAEQ01000052">
    <property type="protein sequence ID" value="GAC30010.1"/>
    <property type="molecule type" value="Genomic_DNA"/>
</dbReference>
<evidence type="ECO:0000256" key="1">
    <source>
        <dbReference type="SAM" id="MobiDB-lite"/>
    </source>
</evidence>
<keyword evidence="3" id="KW-1185">Reference proteome</keyword>
<feature type="compositionally biased region" description="Polar residues" evidence="1">
    <location>
        <begin position="43"/>
        <end position="60"/>
    </location>
</feature>
<proteinExistence type="predicted"/>
<dbReference type="Proteomes" id="UP000006251">
    <property type="component" value="Unassembled WGS sequence"/>
</dbReference>
<reference evidence="3" key="1">
    <citation type="journal article" date="2014" name="Environ. Microbiol.">
        <title>Comparative genomics of the marine bacterial genus Glaciecola reveals the high degree of genomic diversity and genomic characteristic for cold adaptation.</title>
        <authorList>
            <person name="Qin Q.L."/>
            <person name="Xie B.B."/>
            <person name="Yu Y."/>
            <person name="Shu Y.L."/>
            <person name="Rong J.C."/>
            <person name="Zhang Y.J."/>
            <person name="Zhao D.L."/>
            <person name="Chen X.L."/>
            <person name="Zhang X.Y."/>
            <person name="Chen B."/>
            <person name="Zhou B.C."/>
            <person name="Zhang Y.Z."/>
        </authorList>
    </citation>
    <scope>NUCLEOTIDE SEQUENCE [LARGE SCALE GENOMIC DNA]</scope>
    <source>
        <strain evidence="3">ACAM 615</strain>
    </source>
</reference>
<organism evidence="2 3">
    <name type="scientific">Brumicola pallidula DSM 14239 = ACAM 615</name>
    <dbReference type="NCBI Taxonomy" id="1121922"/>
    <lineage>
        <taxon>Bacteria</taxon>
        <taxon>Pseudomonadati</taxon>
        <taxon>Pseudomonadota</taxon>
        <taxon>Gammaproteobacteria</taxon>
        <taxon>Alteromonadales</taxon>
        <taxon>Alteromonadaceae</taxon>
        <taxon>Brumicola</taxon>
    </lineage>
</organism>
<protein>
    <recommendedName>
        <fullName evidence="4">Motility protein</fullName>
    </recommendedName>
</protein>
<gene>
    <name evidence="2" type="ORF">GPAL_3159</name>
</gene>
<evidence type="ECO:0000313" key="3">
    <source>
        <dbReference type="Proteomes" id="UP000006251"/>
    </source>
</evidence>
<sequence length="60" mass="6010">MDISGTSASSVSGALEIKSAKLAKSLQEQEGQAALQLIESADVPTSSSNPGLGSVINTYA</sequence>
<dbReference type="RefSeq" id="WP_006013693.1">
    <property type="nucleotide sequence ID" value="NZ_BAEQ01000052.1"/>
</dbReference>
<dbReference type="AlphaFoldDB" id="K7A3D1"/>
<comment type="caution">
    <text evidence="2">The sequence shown here is derived from an EMBL/GenBank/DDBJ whole genome shotgun (WGS) entry which is preliminary data.</text>
</comment>
<evidence type="ECO:0000313" key="2">
    <source>
        <dbReference type="EMBL" id="GAC30010.1"/>
    </source>
</evidence>
<name>K7A3D1_9ALTE</name>